<evidence type="ECO:0000313" key="2">
    <source>
        <dbReference type="EMBL" id="KAJ8267281.1"/>
    </source>
</evidence>
<organism evidence="2 3">
    <name type="scientific">Conger conger</name>
    <name type="common">Conger eel</name>
    <name type="synonym">Muraena conger</name>
    <dbReference type="NCBI Taxonomy" id="82655"/>
    <lineage>
        <taxon>Eukaryota</taxon>
        <taxon>Metazoa</taxon>
        <taxon>Chordata</taxon>
        <taxon>Craniata</taxon>
        <taxon>Vertebrata</taxon>
        <taxon>Euteleostomi</taxon>
        <taxon>Actinopterygii</taxon>
        <taxon>Neopterygii</taxon>
        <taxon>Teleostei</taxon>
        <taxon>Anguilliformes</taxon>
        <taxon>Congridae</taxon>
        <taxon>Conger</taxon>
    </lineage>
</organism>
<sequence length="232" mass="26038">MAGAPASQALTRFPVNRRSERANVRLVFLRFVWIMKTPRRPGSVQHDCGVWLDTAHLRRRGKPVRLPRSISQLLNPLAPPTGYSIPAALSFTQTRLRHHTQSSISAFLSPRLHGKEEVEPAAAVATPLSPPDATSPQKKRKRLEGPEEPAYQREAPASSQPEEEEPVKKRDSEGRRVILHRTPLQDCTNSSPWAEQPWTVPSRLLPQGEPDSQLGLEILFTQDSEGNRVIRH</sequence>
<reference evidence="2" key="1">
    <citation type="journal article" date="2023" name="Science">
        <title>Genome structures resolve the early diversification of teleost fishes.</title>
        <authorList>
            <person name="Parey E."/>
            <person name="Louis A."/>
            <person name="Montfort J."/>
            <person name="Bouchez O."/>
            <person name="Roques C."/>
            <person name="Iampietro C."/>
            <person name="Lluch J."/>
            <person name="Castinel A."/>
            <person name="Donnadieu C."/>
            <person name="Desvignes T."/>
            <person name="Floi Bucao C."/>
            <person name="Jouanno E."/>
            <person name="Wen M."/>
            <person name="Mejri S."/>
            <person name="Dirks R."/>
            <person name="Jansen H."/>
            <person name="Henkel C."/>
            <person name="Chen W.J."/>
            <person name="Zahm M."/>
            <person name="Cabau C."/>
            <person name="Klopp C."/>
            <person name="Thompson A.W."/>
            <person name="Robinson-Rechavi M."/>
            <person name="Braasch I."/>
            <person name="Lecointre G."/>
            <person name="Bobe J."/>
            <person name="Postlethwait J.H."/>
            <person name="Berthelot C."/>
            <person name="Roest Crollius H."/>
            <person name="Guiguen Y."/>
        </authorList>
    </citation>
    <scope>NUCLEOTIDE SEQUENCE</scope>
    <source>
        <strain evidence="2">Concon-B</strain>
    </source>
</reference>
<dbReference type="PANTHER" id="PTHR14526:SF2">
    <property type="entry name" value="AURORA KINASE A AND NINEIN-INTERACTING PROTEIN"/>
    <property type="match status" value="1"/>
</dbReference>
<comment type="caution">
    <text evidence="2">The sequence shown here is derived from an EMBL/GenBank/DDBJ whole genome shotgun (WGS) entry which is preliminary data.</text>
</comment>
<dbReference type="PANTHER" id="PTHR14526">
    <property type="entry name" value="AURORA KINASE A AND NINEIN-INTERACTING PROTEIN"/>
    <property type="match status" value="1"/>
</dbReference>
<accession>A0A9Q1HWJ2</accession>
<proteinExistence type="predicted"/>
<dbReference type="AlphaFoldDB" id="A0A9Q1HWJ2"/>
<dbReference type="GO" id="GO:0000922">
    <property type="term" value="C:spindle pole"/>
    <property type="evidence" value="ECO:0007669"/>
    <property type="project" value="TreeGrafter"/>
</dbReference>
<dbReference type="EMBL" id="JAFJMO010000009">
    <property type="protein sequence ID" value="KAJ8267281.1"/>
    <property type="molecule type" value="Genomic_DNA"/>
</dbReference>
<dbReference type="InterPro" id="IPR029286">
    <property type="entry name" value="AUNIP"/>
</dbReference>
<dbReference type="OrthoDB" id="9946974at2759"/>
<evidence type="ECO:0000256" key="1">
    <source>
        <dbReference type="SAM" id="MobiDB-lite"/>
    </source>
</evidence>
<keyword evidence="3" id="KW-1185">Reference proteome</keyword>
<gene>
    <name evidence="2" type="ORF">COCON_G00124530</name>
</gene>
<dbReference type="Proteomes" id="UP001152803">
    <property type="component" value="Unassembled WGS sequence"/>
</dbReference>
<protein>
    <submittedName>
        <fullName evidence="2">Uncharacterized protein</fullName>
    </submittedName>
</protein>
<feature type="region of interest" description="Disordered" evidence="1">
    <location>
        <begin position="118"/>
        <end position="209"/>
    </location>
</feature>
<name>A0A9Q1HWJ2_CONCO</name>
<dbReference type="GO" id="GO:0007051">
    <property type="term" value="P:spindle organization"/>
    <property type="evidence" value="ECO:0007669"/>
    <property type="project" value="TreeGrafter"/>
</dbReference>
<feature type="compositionally biased region" description="Basic and acidic residues" evidence="1">
    <location>
        <begin position="166"/>
        <end position="176"/>
    </location>
</feature>
<dbReference type="GO" id="GO:0005813">
    <property type="term" value="C:centrosome"/>
    <property type="evidence" value="ECO:0007669"/>
    <property type="project" value="TreeGrafter"/>
</dbReference>
<evidence type="ECO:0000313" key="3">
    <source>
        <dbReference type="Proteomes" id="UP001152803"/>
    </source>
</evidence>